<sequence length="901" mass="97373">MAIFGSTAARRKSQTRSTCPLTRQSFYRNDDLVESLILNVGSGRRVVMQTHPSSDSAAKSSSDSADDVQKSLEGLSISYSAEKPTSPNPWSDGGGLPLSKPHEAEVVLDLANVEVEMLSREADDKLESHQTLHTPDPSALDQSVIDGFATDPQVSAPPLRSPPAPEVLHDFDPLADQESECVKKAWEESESHPPPSDRTGSPPPPVPPLKDLPSLTQSPSSSIGSGFPSSFAALARSFSIPSLTRSPKSKSRPLSMDTAKPVPSPNTLSSFASQQFPNDDEVQEERDGSNRSDSGSDSSRHSGNEPVFDFQKFLDQMKMRSADPVSKYLKSFLSNFAKRTFTVSDQIKIINDFLNFIANQMRQCEPWKTATDAEFDNAMEGMEKLVMNQLYQYTFTPAVAQDINPVTGLPRRPISVDDLERDRILSQRIALFGWIDEEHLDIPTGEGAVGFLMFAEQEILKINHYKAPRDKLICILNCCKVIFGLIRHLQKDEGADAFIPVLIFVVLKANPENLLSNVEFINRFRNPDKLQSEAGYYLSSLMGAVQFIESMDHTSLSNITQEEFTINVDAAIKELPPSVEGTPQLRASSVSSSSSSVSSISTPTRNSPHVGAESAQPLSLPLAQTSSPAPMAQQLSEDARRLLQKTGDAVSKPLNAISRIFNEALDLAEENFGSPERYNSVGISRAGTPAAGGSAPPVPSHPMAQGTASQSLPDSRSASPAPFMGLQTPAPSGNAAPPIQTPYKPRVRRVPSPGGYLAYAQAPIDGYSPDDTPSRPMRPDHGPWTHSPLAIGPSQSMHPPPRGQSLNLRNQGKSAYHEQPSSPLGSPLSYSRASTPGGDLDIAGMQAEIDSAHSQATEAAKGTLIQIFPVVDREVIEWVLEANEGDLGKSIEQLLEVSGGA</sequence>
<feature type="compositionally biased region" description="Basic and acidic residues" evidence="1">
    <location>
        <begin position="121"/>
        <end position="130"/>
    </location>
</feature>
<evidence type="ECO:0000259" key="3">
    <source>
        <dbReference type="PROSITE" id="PS51205"/>
    </source>
</evidence>
<protein>
    <recommendedName>
        <fullName evidence="6">Guanine nucleotide exchange factor Vps9</fullName>
    </recommendedName>
</protein>
<evidence type="ECO:0008006" key="6">
    <source>
        <dbReference type="Google" id="ProtNLM"/>
    </source>
</evidence>
<feature type="compositionally biased region" description="Pro residues" evidence="1">
    <location>
        <begin position="192"/>
        <end position="210"/>
    </location>
</feature>
<dbReference type="Gene3D" id="1.10.8.10">
    <property type="entry name" value="DNA helicase RuvA subunit, C-terminal domain"/>
    <property type="match status" value="1"/>
</dbReference>
<proteinExistence type="predicted"/>
<evidence type="ECO:0000313" key="5">
    <source>
        <dbReference type="Proteomes" id="UP000518752"/>
    </source>
</evidence>
<dbReference type="OrthoDB" id="300289at2759"/>
<dbReference type="PANTHER" id="PTHR23101">
    <property type="entry name" value="RAB GDP/GTP EXCHANGE FACTOR"/>
    <property type="match status" value="1"/>
</dbReference>
<feature type="region of interest" description="Disordered" evidence="1">
    <location>
        <begin position="49"/>
        <end position="100"/>
    </location>
</feature>
<name>A0A8H5H9U6_9AGAR</name>
<evidence type="ECO:0000259" key="2">
    <source>
        <dbReference type="PROSITE" id="PS51140"/>
    </source>
</evidence>
<feature type="compositionally biased region" description="Polar residues" evidence="1">
    <location>
        <begin position="706"/>
        <end position="718"/>
    </location>
</feature>
<dbReference type="Gene3D" id="1.20.1050.80">
    <property type="entry name" value="VPS9 domain"/>
    <property type="match status" value="1"/>
</dbReference>
<dbReference type="Pfam" id="PF02845">
    <property type="entry name" value="CUE"/>
    <property type="match status" value="1"/>
</dbReference>
<dbReference type="SMART" id="SM00546">
    <property type="entry name" value="CUE"/>
    <property type="match status" value="1"/>
</dbReference>
<feature type="region of interest" description="Disordered" evidence="1">
    <location>
        <begin position="121"/>
        <end position="227"/>
    </location>
</feature>
<feature type="compositionally biased region" description="Low complexity" evidence="1">
    <location>
        <begin position="53"/>
        <end position="63"/>
    </location>
</feature>
<organism evidence="4 5">
    <name type="scientific">Collybiopsis confluens</name>
    <dbReference type="NCBI Taxonomy" id="2823264"/>
    <lineage>
        <taxon>Eukaryota</taxon>
        <taxon>Fungi</taxon>
        <taxon>Dikarya</taxon>
        <taxon>Basidiomycota</taxon>
        <taxon>Agaricomycotina</taxon>
        <taxon>Agaricomycetes</taxon>
        <taxon>Agaricomycetidae</taxon>
        <taxon>Agaricales</taxon>
        <taxon>Marasmiineae</taxon>
        <taxon>Omphalotaceae</taxon>
        <taxon>Collybiopsis</taxon>
    </lineage>
</organism>
<dbReference type="Gene3D" id="1.10.246.120">
    <property type="match status" value="1"/>
</dbReference>
<dbReference type="Pfam" id="PF18151">
    <property type="entry name" value="DUF5601"/>
    <property type="match status" value="1"/>
</dbReference>
<dbReference type="GO" id="GO:0005829">
    <property type="term" value="C:cytosol"/>
    <property type="evidence" value="ECO:0007669"/>
    <property type="project" value="TreeGrafter"/>
</dbReference>
<dbReference type="SMART" id="SM00167">
    <property type="entry name" value="VPS9"/>
    <property type="match status" value="1"/>
</dbReference>
<dbReference type="InterPro" id="IPR009060">
    <property type="entry name" value="UBA-like_sf"/>
</dbReference>
<dbReference type="InterPro" id="IPR003892">
    <property type="entry name" value="CUE"/>
</dbReference>
<dbReference type="GO" id="GO:0031267">
    <property type="term" value="F:small GTPase binding"/>
    <property type="evidence" value="ECO:0007669"/>
    <property type="project" value="TreeGrafter"/>
</dbReference>
<comment type="caution">
    <text evidence="4">The sequence shown here is derived from an EMBL/GenBank/DDBJ whole genome shotgun (WGS) entry which is preliminary data.</text>
</comment>
<gene>
    <name evidence="4" type="ORF">D9757_007628</name>
</gene>
<dbReference type="CDD" id="cd14279">
    <property type="entry name" value="CUE"/>
    <property type="match status" value="1"/>
</dbReference>
<evidence type="ECO:0000256" key="1">
    <source>
        <dbReference type="SAM" id="MobiDB-lite"/>
    </source>
</evidence>
<feature type="region of interest" description="Disordered" evidence="1">
    <location>
        <begin position="679"/>
        <end position="839"/>
    </location>
</feature>
<feature type="region of interest" description="Disordered" evidence="1">
    <location>
        <begin position="577"/>
        <end position="617"/>
    </location>
</feature>
<feature type="compositionally biased region" description="Basic and acidic residues" evidence="1">
    <location>
        <begin position="180"/>
        <end position="191"/>
    </location>
</feature>
<dbReference type="GO" id="GO:0005085">
    <property type="term" value="F:guanyl-nucleotide exchange factor activity"/>
    <property type="evidence" value="ECO:0007669"/>
    <property type="project" value="InterPro"/>
</dbReference>
<feature type="domain" description="CUE" evidence="2">
    <location>
        <begin position="856"/>
        <end position="899"/>
    </location>
</feature>
<feature type="compositionally biased region" description="Polar residues" evidence="1">
    <location>
        <begin position="77"/>
        <end position="89"/>
    </location>
</feature>
<dbReference type="InterPro" id="IPR045046">
    <property type="entry name" value="Vps9-like"/>
</dbReference>
<reference evidence="4 5" key="1">
    <citation type="journal article" date="2020" name="ISME J.">
        <title>Uncovering the hidden diversity of litter-decomposition mechanisms in mushroom-forming fungi.</title>
        <authorList>
            <person name="Floudas D."/>
            <person name="Bentzer J."/>
            <person name="Ahren D."/>
            <person name="Johansson T."/>
            <person name="Persson P."/>
            <person name="Tunlid A."/>
        </authorList>
    </citation>
    <scope>NUCLEOTIDE SEQUENCE [LARGE SCALE GENOMIC DNA]</scope>
    <source>
        <strain evidence="4 5">CBS 406.79</strain>
    </source>
</reference>
<feature type="compositionally biased region" description="Low complexity" evidence="1">
    <location>
        <begin position="211"/>
        <end position="227"/>
    </location>
</feature>
<feature type="compositionally biased region" description="Low complexity" evidence="1">
    <location>
        <begin position="684"/>
        <end position="695"/>
    </location>
</feature>
<dbReference type="SUPFAM" id="SSF46934">
    <property type="entry name" value="UBA-like"/>
    <property type="match status" value="1"/>
</dbReference>
<dbReference type="GO" id="GO:0030139">
    <property type="term" value="C:endocytic vesicle"/>
    <property type="evidence" value="ECO:0007669"/>
    <property type="project" value="TreeGrafter"/>
</dbReference>
<feature type="region of interest" description="Disordered" evidence="1">
    <location>
        <begin position="242"/>
        <end position="305"/>
    </location>
</feature>
<keyword evidence="5" id="KW-1185">Reference proteome</keyword>
<dbReference type="InterPro" id="IPR041545">
    <property type="entry name" value="DUF5601"/>
</dbReference>
<dbReference type="GO" id="GO:0016192">
    <property type="term" value="P:vesicle-mediated transport"/>
    <property type="evidence" value="ECO:0007669"/>
    <property type="project" value="InterPro"/>
</dbReference>
<dbReference type="PANTHER" id="PTHR23101:SF25">
    <property type="entry name" value="GTPASE-ACTIVATING PROTEIN AND VPS9 DOMAIN-CONTAINING PROTEIN 1"/>
    <property type="match status" value="1"/>
</dbReference>
<feature type="compositionally biased region" description="Low complexity" evidence="1">
    <location>
        <begin position="820"/>
        <end position="831"/>
    </location>
</feature>
<feature type="compositionally biased region" description="Low complexity" evidence="1">
    <location>
        <begin position="588"/>
        <end position="601"/>
    </location>
</feature>
<dbReference type="PROSITE" id="PS51140">
    <property type="entry name" value="CUE"/>
    <property type="match status" value="1"/>
</dbReference>
<feature type="compositionally biased region" description="Polar residues" evidence="1">
    <location>
        <begin position="265"/>
        <end position="277"/>
    </location>
</feature>
<dbReference type="PROSITE" id="PS51205">
    <property type="entry name" value="VPS9"/>
    <property type="match status" value="1"/>
</dbReference>
<dbReference type="SUPFAM" id="SSF109993">
    <property type="entry name" value="VPS9 domain"/>
    <property type="match status" value="1"/>
</dbReference>
<dbReference type="Pfam" id="PF02204">
    <property type="entry name" value="VPS9"/>
    <property type="match status" value="1"/>
</dbReference>
<dbReference type="Proteomes" id="UP000518752">
    <property type="component" value="Unassembled WGS sequence"/>
</dbReference>
<dbReference type="InterPro" id="IPR003123">
    <property type="entry name" value="VPS9"/>
</dbReference>
<feature type="domain" description="VPS9" evidence="3">
    <location>
        <begin position="419"/>
        <end position="557"/>
    </location>
</feature>
<dbReference type="EMBL" id="JAACJN010000070">
    <property type="protein sequence ID" value="KAF5379285.1"/>
    <property type="molecule type" value="Genomic_DNA"/>
</dbReference>
<dbReference type="GO" id="GO:0043130">
    <property type="term" value="F:ubiquitin binding"/>
    <property type="evidence" value="ECO:0007669"/>
    <property type="project" value="InterPro"/>
</dbReference>
<feature type="compositionally biased region" description="Polar residues" evidence="1">
    <location>
        <begin position="804"/>
        <end position="813"/>
    </location>
</feature>
<dbReference type="AlphaFoldDB" id="A0A8H5H9U6"/>
<accession>A0A8H5H9U6</accession>
<evidence type="ECO:0000313" key="4">
    <source>
        <dbReference type="EMBL" id="KAF5379285.1"/>
    </source>
</evidence>
<dbReference type="InterPro" id="IPR037191">
    <property type="entry name" value="VPS9_dom_sf"/>
</dbReference>